<comment type="caution">
    <text evidence="5">The sequence shown here is derived from an EMBL/GenBank/DDBJ whole genome shotgun (WGS) entry which is preliminary data.</text>
</comment>
<organism evidence="5 6">
    <name type="scientific">Colletotrichum karsti</name>
    <dbReference type="NCBI Taxonomy" id="1095194"/>
    <lineage>
        <taxon>Eukaryota</taxon>
        <taxon>Fungi</taxon>
        <taxon>Dikarya</taxon>
        <taxon>Ascomycota</taxon>
        <taxon>Pezizomycotina</taxon>
        <taxon>Sordariomycetes</taxon>
        <taxon>Hypocreomycetidae</taxon>
        <taxon>Glomerellales</taxon>
        <taxon>Glomerellaceae</taxon>
        <taxon>Colletotrichum</taxon>
        <taxon>Colletotrichum boninense species complex</taxon>
    </lineage>
</organism>
<protein>
    <submittedName>
        <fullName evidence="5">LD-carboxypeptidase</fullName>
    </submittedName>
</protein>
<dbReference type="Pfam" id="PF17676">
    <property type="entry name" value="Peptidase_S66C"/>
    <property type="match status" value="1"/>
</dbReference>
<reference evidence="5" key="1">
    <citation type="submission" date="2020-03" db="EMBL/GenBank/DDBJ databases">
        <authorList>
            <person name="He L."/>
        </authorList>
    </citation>
    <scope>NUCLEOTIDE SEQUENCE</scope>
    <source>
        <strain evidence="5">CkLH20</strain>
    </source>
</reference>
<evidence type="ECO:0000313" key="5">
    <source>
        <dbReference type="EMBL" id="KAF9870016.1"/>
    </source>
</evidence>
<dbReference type="OrthoDB" id="5186469at2759"/>
<evidence type="ECO:0000259" key="4">
    <source>
        <dbReference type="Pfam" id="PF17676"/>
    </source>
</evidence>
<dbReference type="InterPro" id="IPR029062">
    <property type="entry name" value="Class_I_gatase-like"/>
</dbReference>
<dbReference type="Proteomes" id="UP000781932">
    <property type="component" value="Unassembled WGS sequence"/>
</dbReference>
<keyword evidence="2" id="KW-0378">Hydrolase</keyword>
<accession>A0A9P6LEE5</accession>
<dbReference type="SUPFAM" id="SSF141986">
    <property type="entry name" value="LD-carboxypeptidase A C-terminal domain-like"/>
    <property type="match status" value="1"/>
</dbReference>
<dbReference type="PANTHER" id="PTHR30237">
    <property type="entry name" value="MURAMOYLTETRAPEPTIDE CARBOXYPEPTIDASE"/>
    <property type="match status" value="1"/>
</dbReference>
<evidence type="ECO:0000256" key="1">
    <source>
        <dbReference type="ARBA" id="ARBA00010233"/>
    </source>
</evidence>
<dbReference type="InterPro" id="IPR027478">
    <property type="entry name" value="LdcA_N"/>
</dbReference>
<dbReference type="Gene3D" id="3.50.30.60">
    <property type="entry name" value="LD-carboxypeptidase A C-terminal domain-like"/>
    <property type="match status" value="1"/>
</dbReference>
<dbReference type="InterPro" id="IPR040449">
    <property type="entry name" value="Peptidase_S66_N"/>
</dbReference>
<dbReference type="SUPFAM" id="SSF52317">
    <property type="entry name" value="Class I glutamine amidotransferase-like"/>
    <property type="match status" value="1"/>
</dbReference>
<evidence type="ECO:0000256" key="2">
    <source>
        <dbReference type="ARBA" id="ARBA00022801"/>
    </source>
</evidence>
<evidence type="ECO:0000259" key="3">
    <source>
        <dbReference type="Pfam" id="PF02016"/>
    </source>
</evidence>
<dbReference type="GO" id="GO:0016787">
    <property type="term" value="F:hydrolase activity"/>
    <property type="evidence" value="ECO:0007669"/>
    <property type="project" value="UniProtKB-KW"/>
</dbReference>
<dbReference type="GeneID" id="62168283"/>
<dbReference type="InterPro" id="IPR027461">
    <property type="entry name" value="Carboxypeptidase_A_C_sf"/>
</dbReference>
<sequence length="397" mass="42962">MSYPDPIIPKALPASAKIAFISPSLRINTVLPAPLARSIALFESLGHKVTTIFSNTGEDEDPVSSDGRSVHASIANRLAELRAAFAGDFDAVFCTIGGSTMTQLIPYLVEDAELLELVRKNPKIVVGYSDITVLHWSLRALTGLRTFYGPGPIAEFGEAPTSTRESVSRFLSAAVDGNSGETTKDVDDGYLQDFHLAHLLSTISSPNTFPGPVPRSKYYAPLPASYFFTAPTETTPRALFPTPPWIWLRPGRAEGRLFGGCLTVVSRIQGIPRITPDWRGKVLFLESAMAEGDLTKGNPLERVTQAVADLAARGVFDEISGLVIGRPHGYDSERARAEYAASFTGLLCHGRFAKRPFPILMNVDTGHTSPLVTLPMDAMAVLDSERDEFAIAETVVV</sequence>
<name>A0A9P6LEE5_9PEZI</name>
<evidence type="ECO:0000313" key="6">
    <source>
        <dbReference type="Proteomes" id="UP000781932"/>
    </source>
</evidence>
<dbReference type="Gene3D" id="3.40.50.10740">
    <property type="entry name" value="Class I glutamine amidotransferase-like"/>
    <property type="match status" value="1"/>
</dbReference>
<dbReference type="InterPro" id="IPR003507">
    <property type="entry name" value="S66_fam"/>
</dbReference>
<feature type="domain" description="LD-carboxypeptidase N-terminal" evidence="3">
    <location>
        <begin position="18"/>
        <end position="149"/>
    </location>
</feature>
<dbReference type="InterPro" id="IPR040921">
    <property type="entry name" value="Peptidase_S66C"/>
</dbReference>
<dbReference type="RefSeq" id="XP_038739477.1">
    <property type="nucleotide sequence ID" value="XM_038895209.1"/>
</dbReference>
<dbReference type="EMBL" id="JAATWM020000060">
    <property type="protein sequence ID" value="KAF9870016.1"/>
    <property type="molecule type" value="Genomic_DNA"/>
</dbReference>
<dbReference type="Pfam" id="PF02016">
    <property type="entry name" value="Peptidase_S66"/>
    <property type="match status" value="1"/>
</dbReference>
<dbReference type="PANTHER" id="PTHR30237:SF4">
    <property type="entry name" value="LD-CARBOXYPEPTIDASE C-TERMINAL DOMAIN-CONTAINING PROTEIN"/>
    <property type="match status" value="1"/>
</dbReference>
<reference evidence="5" key="2">
    <citation type="submission" date="2020-11" db="EMBL/GenBank/DDBJ databases">
        <title>Whole genome sequencing of Colletotrichum sp.</title>
        <authorList>
            <person name="Li H."/>
        </authorList>
    </citation>
    <scope>NUCLEOTIDE SEQUENCE</scope>
    <source>
        <strain evidence="5">CkLH20</strain>
    </source>
</reference>
<keyword evidence="6" id="KW-1185">Reference proteome</keyword>
<dbReference type="AlphaFoldDB" id="A0A9P6LEE5"/>
<proteinExistence type="inferred from homology"/>
<gene>
    <name evidence="5" type="ORF">CkaCkLH20_12496</name>
</gene>
<comment type="similarity">
    <text evidence="1">Belongs to the peptidase S66 family.</text>
</comment>
<feature type="domain" description="LD-carboxypeptidase C-terminal" evidence="4">
    <location>
        <begin position="254"/>
        <end position="381"/>
    </location>
</feature>